<feature type="region of interest" description="Disordered" evidence="1">
    <location>
        <begin position="1"/>
        <end position="23"/>
    </location>
</feature>
<feature type="compositionally biased region" description="Low complexity" evidence="1">
    <location>
        <begin position="1"/>
        <end position="16"/>
    </location>
</feature>
<dbReference type="GeneID" id="115042366"/>
<evidence type="ECO:0000256" key="2">
    <source>
        <dbReference type="SAM" id="Phobius"/>
    </source>
</evidence>
<keyword evidence="2" id="KW-0472">Membrane</keyword>
<organism evidence="4 5">
    <name type="scientific">Echeneis naucrates</name>
    <name type="common">Live sharksucker</name>
    <dbReference type="NCBI Taxonomy" id="173247"/>
    <lineage>
        <taxon>Eukaryota</taxon>
        <taxon>Metazoa</taxon>
        <taxon>Chordata</taxon>
        <taxon>Craniata</taxon>
        <taxon>Vertebrata</taxon>
        <taxon>Euteleostomi</taxon>
        <taxon>Actinopterygii</taxon>
        <taxon>Neopterygii</taxon>
        <taxon>Teleostei</taxon>
        <taxon>Neoteleostei</taxon>
        <taxon>Acanthomorphata</taxon>
        <taxon>Carangaria</taxon>
        <taxon>Carangiformes</taxon>
        <taxon>Echeneidae</taxon>
        <taxon>Echeneis</taxon>
    </lineage>
</organism>
<reference evidence="4" key="3">
    <citation type="submission" date="2025-09" db="UniProtKB">
        <authorList>
            <consortium name="Ensembl"/>
        </authorList>
    </citation>
    <scope>IDENTIFICATION</scope>
</reference>
<dbReference type="CTD" id="132299"/>
<keyword evidence="2" id="KW-1133">Transmembrane helix</keyword>
<keyword evidence="2" id="KW-0812">Transmembrane</keyword>
<proteinExistence type="predicted"/>
<keyword evidence="5" id="KW-1185">Reference proteome</keyword>
<dbReference type="InParanoid" id="A0A665T8Q9"/>
<evidence type="ECO:0000256" key="1">
    <source>
        <dbReference type="SAM" id="MobiDB-lite"/>
    </source>
</evidence>
<reference evidence="4" key="1">
    <citation type="submission" date="2021-04" db="EMBL/GenBank/DDBJ databases">
        <authorList>
            <consortium name="Wellcome Sanger Institute Data Sharing"/>
        </authorList>
    </citation>
    <scope>NUCLEOTIDE SEQUENCE [LARGE SCALE GENOMIC DNA]</scope>
</reference>
<accession>A0A665T8Q9</accession>
<gene>
    <name evidence="4" type="primary">ociad2</name>
</gene>
<evidence type="ECO:0000313" key="5">
    <source>
        <dbReference type="Proteomes" id="UP000472264"/>
    </source>
</evidence>
<dbReference type="Ensembl" id="ENSENLT00000006481.1">
    <property type="protein sequence ID" value="ENSENLP00000006199.1"/>
    <property type="gene ID" value="ENSENLG00000002970.1"/>
</dbReference>
<dbReference type="PANTHER" id="PTHR13336:SF2">
    <property type="entry name" value="OCIA DOMAIN-CONTAINING PROTEIN 2"/>
    <property type="match status" value="1"/>
</dbReference>
<evidence type="ECO:0000259" key="3">
    <source>
        <dbReference type="Pfam" id="PF07051"/>
    </source>
</evidence>
<feature type="domain" description="OCIA" evidence="3">
    <location>
        <begin position="42"/>
        <end position="120"/>
    </location>
</feature>
<feature type="transmembrane region" description="Helical" evidence="2">
    <location>
        <begin position="57"/>
        <end position="77"/>
    </location>
</feature>
<dbReference type="InterPro" id="IPR040187">
    <property type="entry name" value="OCAD1/2"/>
</dbReference>
<dbReference type="Pfam" id="PF07051">
    <property type="entry name" value="OCIA"/>
    <property type="match status" value="1"/>
</dbReference>
<name>A0A665T8Q9_ECHNA</name>
<dbReference type="GO" id="GO:0005743">
    <property type="term" value="C:mitochondrial inner membrane"/>
    <property type="evidence" value="ECO:0007669"/>
    <property type="project" value="TreeGrafter"/>
</dbReference>
<dbReference type="RefSeq" id="XP_029356402.1">
    <property type="nucleotide sequence ID" value="XM_029500542.1"/>
</dbReference>
<sequence>MSSETTGEVTTVKTEGAAADFTNPAPREVERKCPVTDDLVHRNDVRKIWRECQEESFWYRALPISLGSMAVTGGLIYNGIWKSAKRFGPFPKLAVAAVLGYAVGKASYVGNCRKKFQELGVGDGPGFGIWSRGGHMGPFSNSGHGHRSCNHVCEECKKSAQAALSKG</sequence>
<dbReference type="InterPro" id="IPR009764">
    <property type="entry name" value="OCIA_dom"/>
</dbReference>
<evidence type="ECO:0000313" key="4">
    <source>
        <dbReference type="Ensembl" id="ENSENLP00000006199.1"/>
    </source>
</evidence>
<dbReference type="FunCoup" id="A0A665T8Q9">
    <property type="interactions" value="619"/>
</dbReference>
<dbReference type="PANTHER" id="PTHR13336">
    <property type="entry name" value="OVARIAN CARCINOMA IMMUNOREACTIVE ANTIGEN"/>
    <property type="match status" value="1"/>
</dbReference>
<dbReference type="OMA" id="GIGPWSK"/>
<dbReference type="Proteomes" id="UP000472264">
    <property type="component" value="Chromosome 4"/>
</dbReference>
<protein>
    <recommendedName>
        <fullName evidence="3">OCIA domain-containing protein</fullName>
    </recommendedName>
</protein>
<reference evidence="4" key="2">
    <citation type="submission" date="2025-08" db="UniProtKB">
        <authorList>
            <consortium name="Ensembl"/>
        </authorList>
    </citation>
    <scope>IDENTIFICATION</scope>
</reference>
<dbReference type="AlphaFoldDB" id="A0A665T8Q9"/>